<keyword evidence="2" id="KW-0813">Transport</keyword>
<protein>
    <submittedName>
        <fullName evidence="5">Extracellular solute-binding protein</fullName>
    </submittedName>
</protein>
<comment type="caution">
    <text evidence="5">The sequence shown here is derived from an EMBL/GenBank/DDBJ whole genome shotgun (WGS) entry which is preliminary data.</text>
</comment>
<dbReference type="InterPro" id="IPR006059">
    <property type="entry name" value="SBP"/>
</dbReference>
<evidence type="ECO:0000256" key="4">
    <source>
        <dbReference type="SAM" id="SignalP"/>
    </source>
</evidence>
<dbReference type="PROSITE" id="PS51257">
    <property type="entry name" value="PROKAR_LIPOPROTEIN"/>
    <property type="match status" value="1"/>
</dbReference>
<accession>A0A9D2NMZ4</accession>
<organism evidence="5 6">
    <name type="scientific">Candidatus Mediterraneibacter faecipullorum</name>
    <dbReference type="NCBI Taxonomy" id="2838670"/>
    <lineage>
        <taxon>Bacteria</taxon>
        <taxon>Bacillati</taxon>
        <taxon>Bacillota</taxon>
        <taxon>Clostridia</taxon>
        <taxon>Lachnospirales</taxon>
        <taxon>Lachnospiraceae</taxon>
        <taxon>Mediterraneibacter</taxon>
    </lineage>
</organism>
<proteinExistence type="inferred from homology"/>
<evidence type="ECO:0000313" key="6">
    <source>
        <dbReference type="Proteomes" id="UP000823890"/>
    </source>
</evidence>
<reference evidence="5" key="1">
    <citation type="journal article" date="2021" name="PeerJ">
        <title>Extensive microbial diversity within the chicken gut microbiome revealed by metagenomics and culture.</title>
        <authorList>
            <person name="Gilroy R."/>
            <person name="Ravi A."/>
            <person name="Getino M."/>
            <person name="Pursley I."/>
            <person name="Horton D.L."/>
            <person name="Alikhan N.F."/>
            <person name="Baker D."/>
            <person name="Gharbi K."/>
            <person name="Hall N."/>
            <person name="Watson M."/>
            <person name="Adriaenssens E.M."/>
            <person name="Foster-Nyarko E."/>
            <person name="Jarju S."/>
            <person name="Secka A."/>
            <person name="Antonio M."/>
            <person name="Oren A."/>
            <person name="Chaudhuri R.R."/>
            <person name="La Ragione R."/>
            <person name="Hildebrand F."/>
            <person name="Pallen M.J."/>
        </authorList>
    </citation>
    <scope>NUCLEOTIDE SEQUENCE</scope>
    <source>
        <strain evidence="5">ChiW19-954</strain>
    </source>
</reference>
<dbReference type="Pfam" id="PF13416">
    <property type="entry name" value="SBP_bac_8"/>
    <property type="match status" value="1"/>
</dbReference>
<feature type="chain" id="PRO_5039415113" evidence="4">
    <location>
        <begin position="21"/>
        <end position="432"/>
    </location>
</feature>
<gene>
    <name evidence="5" type="ORF">H9758_12520</name>
</gene>
<evidence type="ECO:0000256" key="1">
    <source>
        <dbReference type="ARBA" id="ARBA00008520"/>
    </source>
</evidence>
<dbReference type="AlphaFoldDB" id="A0A9D2NMZ4"/>
<dbReference type="PANTHER" id="PTHR30061">
    <property type="entry name" value="MALTOSE-BINDING PERIPLASMIC PROTEIN"/>
    <property type="match status" value="1"/>
</dbReference>
<dbReference type="SUPFAM" id="SSF53850">
    <property type="entry name" value="Periplasmic binding protein-like II"/>
    <property type="match status" value="1"/>
</dbReference>
<dbReference type="GO" id="GO:1901982">
    <property type="term" value="F:maltose binding"/>
    <property type="evidence" value="ECO:0007669"/>
    <property type="project" value="TreeGrafter"/>
</dbReference>
<reference evidence="5" key="2">
    <citation type="submission" date="2021-04" db="EMBL/GenBank/DDBJ databases">
        <authorList>
            <person name="Gilroy R."/>
        </authorList>
    </citation>
    <scope>NUCLEOTIDE SEQUENCE</scope>
    <source>
        <strain evidence="5">ChiW19-954</strain>
    </source>
</reference>
<dbReference type="GO" id="GO:0055052">
    <property type="term" value="C:ATP-binding cassette (ABC) transporter complex, substrate-binding subunit-containing"/>
    <property type="evidence" value="ECO:0007669"/>
    <property type="project" value="TreeGrafter"/>
</dbReference>
<dbReference type="EMBL" id="DWWO01000147">
    <property type="protein sequence ID" value="HJC35391.1"/>
    <property type="molecule type" value="Genomic_DNA"/>
</dbReference>
<evidence type="ECO:0000256" key="3">
    <source>
        <dbReference type="ARBA" id="ARBA00022729"/>
    </source>
</evidence>
<comment type="similarity">
    <text evidence="1">Belongs to the bacterial solute-binding protein 1 family.</text>
</comment>
<dbReference type="PANTHER" id="PTHR30061:SF50">
    <property type="entry name" value="MALTOSE_MALTODEXTRIN-BINDING PERIPLASMIC PROTEIN"/>
    <property type="match status" value="1"/>
</dbReference>
<evidence type="ECO:0000256" key="2">
    <source>
        <dbReference type="ARBA" id="ARBA00022448"/>
    </source>
</evidence>
<dbReference type="GO" id="GO:0015768">
    <property type="term" value="P:maltose transport"/>
    <property type="evidence" value="ECO:0007669"/>
    <property type="project" value="TreeGrafter"/>
</dbReference>
<evidence type="ECO:0000313" key="5">
    <source>
        <dbReference type="EMBL" id="HJC35391.1"/>
    </source>
</evidence>
<dbReference type="GO" id="GO:0042956">
    <property type="term" value="P:maltodextrin transmembrane transport"/>
    <property type="evidence" value="ECO:0007669"/>
    <property type="project" value="TreeGrafter"/>
</dbReference>
<sequence>MKKKLVSVLLSAAMVATLLAGCGGGSDESTDSADGAASGEKQDVALRLWGAEEDQALLQSLIDSFVEEYSDAANITVELGVESESTAKDTVLTDVEAAADVYAFASDQLPDLVNAGALQSIDDMDEALQAYTGKSVADIESANSADSVEAATFNDTLYAFPMTADNGYFLYYDSTVLSEEDVASWDAMLAKADEAGKKVAMTLASGWYNASFFYSAGFTTGLNDDGSTSMDWNGEADYTGVEVTQAMLNITGSPAFMAVADGDISNQIASGQLCAAVSGTWDAAAAQEAFGDGYAATKLPTFTIAGDQLQQKSVSGYKLVGVNAHSENAGWAALLADWITNENAQQQRFDERQIGPSNNAVLESDAVQSNVALAALAAQNEFGVVQFAGQNYWDPAATFGEIVAKGELDVNDTAGIQAALDTLVEGATAPIN</sequence>
<name>A0A9D2NMZ4_9FIRM</name>
<dbReference type="Gene3D" id="3.40.190.10">
    <property type="entry name" value="Periplasmic binding protein-like II"/>
    <property type="match status" value="2"/>
</dbReference>
<keyword evidence="3 4" id="KW-0732">Signal</keyword>
<feature type="signal peptide" evidence="4">
    <location>
        <begin position="1"/>
        <end position="20"/>
    </location>
</feature>
<dbReference type="Proteomes" id="UP000823890">
    <property type="component" value="Unassembled WGS sequence"/>
</dbReference>